<reference evidence="2" key="1">
    <citation type="submission" date="2017-12" db="EMBL/GenBank/DDBJ databases">
        <title>Pseudomonas sp. MS586 complete sequence.</title>
        <authorList>
            <person name="Lu S."/>
            <person name="Deng P."/>
        </authorList>
    </citation>
    <scope>NUCLEOTIDE SEQUENCE</scope>
    <source>
        <strain evidence="2">MS586</strain>
    </source>
</reference>
<evidence type="ECO:0008006" key="4">
    <source>
        <dbReference type="Google" id="ProtNLM"/>
    </source>
</evidence>
<keyword evidence="1" id="KW-0812">Transmembrane</keyword>
<accession>A0ABM6QHJ6</accession>
<keyword evidence="3" id="KW-1185">Reference proteome</keyword>
<name>A0ABM6QHJ6_9PSED</name>
<gene>
    <name evidence="2" type="ORF">AWU82_28440</name>
</gene>
<protein>
    <recommendedName>
        <fullName evidence="4">SMODS-associating 2TM beta-strand rich effector domain-containing protein</fullName>
    </recommendedName>
</protein>
<evidence type="ECO:0000313" key="3">
    <source>
        <dbReference type="Proteomes" id="UP000075187"/>
    </source>
</evidence>
<dbReference type="EMBL" id="CP014205">
    <property type="protein sequence ID" value="AUG97415.1"/>
    <property type="molecule type" value="Genomic_DNA"/>
</dbReference>
<organism evidence="2 3">
    <name type="scientific">Pseudomonas glycinae</name>
    <dbReference type="NCBI Taxonomy" id="1785145"/>
    <lineage>
        <taxon>Bacteria</taxon>
        <taxon>Pseudomonadati</taxon>
        <taxon>Pseudomonadota</taxon>
        <taxon>Gammaproteobacteria</taxon>
        <taxon>Pseudomonadales</taxon>
        <taxon>Pseudomonadaceae</taxon>
        <taxon>Pseudomonas</taxon>
    </lineage>
</organism>
<keyword evidence="1" id="KW-1133">Transmembrane helix</keyword>
<evidence type="ECO:0000256" key="1">
    <source>
        <dbReference type="SAM" id="Phobius"/>
    </source>
</evidence>
<keyword evidence="1" id="KW-0472">Membrane</keyword>
<sequence>MFYVIDLVVPRLTFSPELNQYIKPVVIIFSTVGIYRALAALVVGLAKRWNWVKRWLLGAHYLGGTWVGSFKSASGETIRTVEHFEQSLSKLKIRGQAFNEFGESYALWNSVSENIDAVSGLLTYTYNCDKDSEKYSFQGIGVFHFQRADSTCAPTSIRGYSADLTDGKRTDNEERKYSDRLIAFNEVLRAIKI</sequence>
<evidence type="ECO:0000313" key="2">
    <source>
        <dbReference type="EMBL" id="AUG97415.1"/>
    </source>
</evidence>
<feature type="transmembrane region" description="Helical" evidence="1">
    <location>
        <begin position="25"/>
        <end position="46"/>
    </location>
</feature>
<dbReference type="Proteomes" id="UP000075187">
    <property type="component" value="Chromosome"/>
</dbReference>
<proteinExistence type="predicted"/>